<evidence type="ECO:0000256" key="7">
    <source>
        <dbReference type="ARBA" id="ARBA00023136"/>
    </source>
</evidence>
<evidence type="ECO:0000256" key="3">
    <source>
        <dbReference type="ARBA" id="ARBA00022475"/>
    </source>
</evidence>
<evidence type="ECO:0000259" key="10">
    <source>
        <dbReference type="Pfam" id="PF01618"/>
    </source>
</evidence>
<evidence type="ECO:0000256" key="5">
    <source>
        <dbReference type="ARBA" id="ARBA00022927"/>
    </source>
</evidence>
<feature type="domain" description="MotA/TolQ/ExbB proton channel" evidence="10">
    <location>
        <begin position="69"/>
        <end position="189"/>
    </location>
</feature>
<proteinExistence type="inferred from homology"/>
<accession>A0A964BU78</accession>
<dbReference type="Pfam" id="PF01618">
    <property type="entry name" value="MotA_ExbB"/>
    <property type="match status" value="1"/>
</dbReference>
<keyword evidence="3" id="KW-1003">Cell membrane</keyword>
<dbReference type="GO" id="GO:0005886">
    <property type="term" value="C:plasma membrane"/>
    <property type="evidence" value="ECO:0007669"/>
    <property type="project" value="UniProtKB-SubCell"/>
</dbReference>
<dbReference type="Proteomes" id="UP000729733">
    <property type="component" value="Unassembled WGS sequence"/>
</dbReference>
<dbReference type="RefSeq" id="WP_229641016.1">
    <property type="nucleotide sequence ID" value="NZ_JADWDC010000032.1"/>
</dbReference>
<gene>
    <name evidence="11" type="ORF">I4641_13270</name>
</gene>
<keyword evidence="5 8" id="KW-0653">Protein transport</keyword>
<evidence type="ECO:0000256" key="8">
    <source>
        <dbReference type="RuleBase" id="RU004057"/>
    </source>
</evidence>
<dbReference type="GO" id="GO:0017038">
    <property type="term" value="P:protein import"/>
    <property type="evidence" value="ECO:0007669"/>
    <property type="project" value="TreeGrafter"/>
</dbReference>
<keyword evidence="6 9" id="KW-1133">Transmembrane helix</keyword>
<reference evidence="11" key="1">
    <citation type="journal article" date="2021" name="Antonie Van Leeuwenhoek">
        <title>Draft genome and description of Waterburya agarophytonicola gen. nov. sp. nov. (Pleurocapsales, Cyanobacteria): a seaweed symbiont.</title>
        <authorList>
            <person name="Bonthond G."/>
            <person name="Shalygin S."/>
            <person name="Bayer T."/>
            <person name="Weinberger F."/>
        </authorList>
    </citation>
    <scope>NUCLEOTIDE SEQUENCE</scope>
    <source>
        <strain evidence="11">KI4</strain>
    </source>
</reference>
<feature type="transmembrane region" description="Helical" evidence="9">
    <location>
        <begin position="12"/>
        <end position="34"/>
    </location>
</feature>
<comment type="similarity">
    <text evidence="8">Belongs to the exbB/tolQ family.</text>
</comment>
<keyword evidence="7 9" id="KW-0472">Membrane</keyword>
<dbReference type="PANTHER" id="PTHR30625:SF15">
    <property type="entry name" value="BIOPOLYMER TRANSPORT PROTEIN EXBB"/>
    <property type="match status" value="1"/>
</dbReference>
<dbReference type="EMBL" id="JADWDC010000032">
    <property type="protein sequence ID" value="MCC0177950.1"/>
    <property type="molecule type" value="Genomic_DNA"/>
</dbReference>
<keyword evidence="2 8" id="KW-0813">Transport</keyword>
<comment type="subcellular location">
    <subcellularLocation>
        <location evidence="1">Cell membrane</location>
        <topology evidence="1">Multi-pass membrane protein</topology>
    </subcellularLocation>
    <subcellularLocation>
        <location evidence="8">Membrane</location>
        <topology evidence="8">Multi-pass membrane protein</topology>
    </subcellularLocation>
</comment>
<dbReference type="AlphaFoldDB" id="A0A964BU78"/>
<evidence type="ECO:0000256" key="9">
    <source>
        <dbReference type="SAM" id="Phobius"/>
    </source>
</evidence>
<dbReference type="InterPro" id="IPR002898">
    <property type="entry name" value="MotA_ExbB_proton_chnl"/>
</dbReference>
<evidence type="ECO:0000313" key="11">
    <source>
        <dbReference type="EMBL" id="MCC0177950.1"/>
    </source>
</evidence>
<evidence type="ECO:0000256" key="2">
    <source>
        <dbReference type="ARBA" id="ARBA00022448"/>
    </source>
</evidence>
<evidence type="ECO:0000256" key="4">
    <source>
        <dbReference type="ARBA" id="ARBA00022692"/>
    </source>
</evidence>
<name>A0A964BU78_9CYAN</name>
<evidence type="ECO:0000256" key="1">
    <source>
        <dbReference type="ARBA" id="ARBA00004651"/>
    </source>
</evidence>
<protein>
    <submittedName>
        <fullName evidence="11">MotA/TolQ/ExbB proton channel family protein</fullName>
    </submittedName>
</protein>
<keyword evidence="12" id="KW-1185">Reference proteome</keyword>
<comment type="caution">
    <text evidence="11">The sequence shown here is derived from an EMBL/GenBank/DDBJ whole genome shotgun (WGS) entry which is preliminary data.</text>
</comment>
<dbReference type="PANTHER" id="PTHR30625">
    <property type="entry name" value="PROTEIN TOLQ"/>
    <property type="match status" value="1"/>
</dbReference>
<feature type="transmembrane region" description="Helical" evidence="9">
    <location>
        <begin position="159"/>
        <end position="179"/>
    </location>
</feature>
<keyword evidence="4 9" id="KW-0812">Transmembrane</keyword>
<sequence>MNFLEIIEKGGISMYPLLLLSILSISTILERLLFWSRVVFKEKKIFNRIMEAAERNWDLVGKIAQEHINHPLGNFVYSPFRLSNPDPDMFHLALESAAEEQLARMRKGDKLLEAIIALSPLLGLFGTVWGLIQALSSIKISDLGTADSSGVTLGIGESLISTAVGLLVAIISLSFYRLFQAFWSNQIRILRRMGSRLEVMYRDRWMRSGSEESEGIIPGDDEYSFINIKPPMTNDQ</sequence>
<evidence type="ECO:0000313" key="12">
    <source>
        <dbReference type="Proteomes" id="UP000729733"/>
    </source>
</evidence>
<evidence type="ECO:0000256" key="6">
    <source>
        <dbReference type="ARBA" id="ARBA00022989"/>
    </source>
</evidence>
<feature type="transmembrane region" description="Helical" evidence="9">
    <location>
        <begin position="111"/>
        <end position="132"/>
    </location>
</feature>
<dbReference type="InterPro" id="IPR050790">
    <property type="entry name" value="ExbB/TolQ_transport"/>
</dbReference>
<organism evidence="11 12">
    <name type="scientific">Waterburya agarophytonicola KI4</name>
    <dbReference type="NCBI Taxonomy" id="2874699"/>
    <lineage>
        <taxon>Bacteria</taxon>
        <taxon>Bacillati</taxon>
        <taxon>Cyanobacteriota</taxon>
        <taxon>Cyanophyceae</taxon>
        <taxon>Pleurocapsales</taxon>
        <taxon>Hyellaceae</taxon>
        <taxon>Waterburya</taxon>
        <taxon>Waterburya agarophytonicola</taxon>
    </lineage>
</organism>